<dbReference type="Gene3D" id="3.80.10.10">
    <property type="entry name" value="Ribonuclease Inhibitor"/>
    <property type="match status" value="1"/>
</dbReference>
<protein>
    <recommendedName>
        <fullName evidence="1">F-box domain-containing protein</fullName>
    </recommendedName>
</protein>
<organism evidence="2 3">
    <name type="scientific">Mucor saturninus</name>
    <dbReference type="NCBI Taxonomy" id="64648"/>
    <lineage>
        <taxon>Eukaryota</taxon>
        <taxon>Fungi</taxon>
        <taxon>Fungi incertae sedis</taxon>
        <taxon>Mucoromycota</taxon>
        <taxon>Mucoromycotina</taxon>
        <taxon>Mucoromycetes</taxon>
        <taxon>Mucorales</taxon>
        <taxon>Mucorineae</taxon>
        <taxon>Mucoraceae</taxon>
        <taxon>Mucor</taxon>
    </lineage>
</organism>
<comment type="caution">
    <text evidence="2">The sequence shown here is derived from an EMBL/GenBank/DDBJ whole genome shotgun (WGS) entry which is preliminary data.</text>
</comment>
<dbReference type="Gene3D" id="1.20.1280.50">
    <property type="match status" value="1"/>
</dbReference>
<dbReference type="Proteomes" id="UP000603453">
    <property type="component" value="Unassembled WGS sequence"/>
</dbReference>
<proteinExistence type="predicted"/>
<dbReference type="PROSITE" id="PS50181">
    <property type="entry name" value="FBOX"/>
    <property type="match status" value="1"/>
</dbReference>
<dbReference type="Pfam" id="PF12937">
    <property type="entry name" value="F-box-like"/>
    <property type="match status" value="1"/>
</dbReference>
<dbReference type="InterPro" id="IPR001810">
    <property type="entry name" value="F-box_dom"/>
</dbReference>
<gene>
    <name evidence="2" type="ORF">INT47_005905</name>
</gene>
<dbReference type="InterPro" id="IPR032675">
    <property type="entry name" value="LRR_dom_sf"/>
</dbReference>
<accession>A0A8H7R9F0</accession>
<dbReference type="InterPro" id="IPR036047">
    <property type="entry name" value="F-box-like_dom_sf"/>
</dbReference>
<evidence type="ECO:0000259" key="1">
    <source>
        <dbReference type="PROSITE" id="PS50181"/>
    </source>
</evidence>
<sequence>MSTENVPKEVLVQVFSLLERKDIYTLMYVCKQWYTAAVQLYFQKIRIKEKHIKVDKPFIHGYLTREFTLYREYVTSNHVSPNHKLDEPDFLLLLSSLPNLEKLDFQFCIHTGHYISILRQLPDTDLYLQRIKEIAFHSKYPEEHVSHFLVCYSFRKSIKRLETDVNNNDLMLASSKSLFYYLPRFTCLTQLTYNCQQGNDTTLFDILLCCENIVDFKYSSRYPIPSRANSQVGTTSNKHLKRLTINSPINETAYVDYLRVIQPLIYLNLTIQQDGYELFRLIEPFVEELQKFKDLRIRFDYGRRPSLSLSQTKTNTFYNVLVKLKGNRDLLYDATFDFYGWSSKDFVTVREDKLSFSYVMDGFLYRNFVDKEGIIKNLRFTRNRFSLSEILEYAKTFPRHETLSIEFVKNVFFQASKVSITMNCFRPSQTLFNQLYDYLPDAETISLKQARPQKNIDFGTTWDLTAFKSLNEFNFHIDHIYIHGYSFVFLKFDYGDLHCYQRACYFNDVKKDLHFTVKSSLEELDSRVFIATIKVHSTLVEINCVTSGFYTLTPCPEE</sequence>
<keyword evidence="3" id="KW-1185">Reference proteome</keyword>
<feature type="domain" description="F-box" evidence="1">
    <location>
        <begin position="1"/>
        <end position="45"/>
    </location>
</feature>
<name>A0A8H7R9F0_9FUNG</name>
<evidence type="ECO:0000313" key="3">
    <source>
        <dbReference type="Proteomes" id="UP000603453"/>
    </source>
</evidence>
<dbReference type="SUPFAM" id="SSF81383">
    <property type="entry name" value="F-box domain"/>
    <property type="match status" value="1"/>
</dbReference>
<dbReference type="AlphaFoldDB" id="A0A8H7R9F0"/>
<dbReference type="EMBL" id="JAEPRD010000036">
    <property type="protein sequence ID" value="KAG2205531.1"/>
    <property type="molecule type" value="Genomic_DNA"/>
</dbReference>
<evidence type="ECO:0000313" key="2">
    <source>
        <dbReference type="EMBL" id="KAG2205531.1"/>
    </source>
</evidence>
<reference evidence="2" key="1">
    <citation type="submission" date="2020-12" db="EMBL/GenBank/DDBJ databases">
        <title>Metabolic potential, ecology and presence of endohyphal bacteria is reflected in genomic diversity of Mucoromycotina.</title>
        <authorList>
            <person name="Muszewska A."/>
            <person name="Okrasinska A."/>
            <person name="Steczkiewicz K."/>
            <person name="Drgas O."/>
            <person name="Orlowska M."/>
            <person name="Perlinska-Lenart U."/>
            <person name="Aleksandrzak-Piekarczyk T."/>
            <person name="Szatraj K."/>
            <person name="Zielenkiewicz U."/>
            <person name="Pilsyk S."/>
            <person name="Malc E."/>
            <person name="Mieczkowski P."/>
            <person name="Kruszewska J.S."/>
            <person name="Biernat P."/>
            <person name="Pawlowska J."/>
        </authorList>
    </citation>
    <scope>NUCLEOTIDE SEQUENCE</scope>
    <source>
        <strain evidence="2">WA0000017839</strain>
    </source>
</reference>